<dbReference type="GO" id="GO:0006261">
    <property type="term" value="P:DNA-templated DNA replication"/>
    <property type="evidence" value="ECO:0007669"/>
    <property type="project" value="TreeGrafter"/>
</dbReference>
<dbReference type="SUPFAM" id="SSF50998">
    <property type="entry name" value="Quinoprotein alcohol dehydrogenase-like"/>
    <property type="match status" value="1"/>
</dbReference>
<dbReference type="GO" id="GO:0005656">
    <property type="term" value="C:nuclear pre-replicative complex"/>
    <property type="evidence" value="ECO:0007669"/>
    <property type="project" value="TreeGrafter"/>
</dbReference>
<organism evidence="4">
    <name type="scientific">Xenopsylla cheopis</name>
    <name type="common">Oriental rat flea</name>
    <name type="synonym">Pulex cheopis</name>
    <dbReference type="NCBI Taxonomy" id="163159"/>
    <lineage>
        <taxon>Eukaryota</taxon>
        <taxon>Metazoa</taxon>
        <taxon>Ecdysozoa</taxon>
        <taxon>Arthropoda</taxon>
        <taxon>Hexapoda</taxon>
        <taxon>Insecta</taxon>
        <taxon>Pterygota</taxon>
        <taxon>Neoptera</taxon>
        <taxon>Endopterygota</taxon>
        <taxon>Siphonaptera</taxon>
        <taxon>Pulicidae</taxon>
        <taxon>Xenopsyllinae</taxon>
        <taxon>Xenopsylla</taxon>
    </lineage>
</organism>
<dbReference type="PANTHER" id="PTHR18763:SF0">
    <property type="entry name" value="WD REPEAT-CONTAINING PROTEIN 18"/>
    <property type="match status" value="1"/>
</dbReference>
<dbReference type="PROSITE" id="PS50294">
    <property type="entry name" value="WD_REPEATS_REGION"/>
    <property type="match status" value="2"/>
</dbReference>
<feature type="repeat" description="WD" evidence="3">
    <location>
        <begin position="261"/>
        <end position="302"/>
    </location>
</feature>
<keyword evidence="2" id="KW-0677">Repeat</keyword>
<dbReference type="GO" id="GO:0006364">
    <property type="term" value="P:rRNA processing"/>
    <property type="evidence" value="ECO:0007669"/>
    <property type="project" value="TreeGrafter"/>
</dbReference>
<reference evidence="4" key="1">
    <citation type="submission" date="2020-03" db="EMBL/GenBank/DDBJ databases">
        <title>Transcriptomic Profiling of the Digestive Tract of the Rat Flea, Xenopsylla cheopis, Following Blood Feeding and Infection with Yersinia pestis.</title>
        <authorList>
            <person name="Bland D.M."/>
            <person name="Martens C.A."/>
            <person name="Virtaneva K."/>
            <person name="Kanakabandi K."/>
            <person name="Long D."/>
            <person name="Rosenke R."/>
            <person name="Saturday G.A."/>
            <person name="Hoyt F.H."/>
            <person name="Bruno D.P."/>
            <person name="Ribeiro J.M.C."/>
            <person name="Hinnebusch J."/>
        </authorList>
    </citation>
    <scope>NUCLEOTIDE SEQUENCE</scope>
</reference>
<feature type="repeat" description="WD" evidence="3">
    <location>
        <begin position="118"/>
        <end position="150"/>
    </location>
</feature>
<proteinExistence type="predicted"/>
<dbReference type="InterPro" id="IPR015943">
    <property type="entry name" value="WD40/YVTN_repeat-like_dom_sf"/>
</dbReference>
<evidence type="ECO:0000256" key="1">
    <source>
        <dbReference type="ARBA" id="ARBA00022574"/>
    </source>
</evidence>
<evidence type="ECO:0000256" key="3">
    <source>
        <dbReference type="PROSITE-ProRule" id="PRU00221"/>
    </source>
</evidence>
<accession>A0A6M2DGL8</accession>
<dbReference type="GO" id="GO:0120330">
    <property type="term" value="C:rixosome complex"/>
    <property type="evidence" value="ECO:0007669"/>
    <property type="project" value="TreeGrafter"/>
</dbReference>
<name>A0A6M2DGL8_XENCH</name>
<dbReference type="Pfam" id="PF00400">
    <property type="entry name" value="WD40"/>
    <property type="match status" value="3"/>
</dbReference>
<protein>
    <submittedName>
        <fullName evidence="4">Putative wd40 domain protein</fullName>
    </submittedName>
</protein>
<dbReference type="InterPro" id="IPR011047">
    <property type="entry name" value="Quinoprotein_ADH-like_sf"/>
</dbReference>
<dbReference type="SMART" id="SM00320">
    <property type="entry name" value="WD40"/>
    <property type="match status" value="4"/>
</dbReference>
<dbReference type="Gene3D" id="2.130.10.10">
    <property type="entry name" value="YVTN repeat-like/Quinoprotein amine dehydrogenase"/>
    <property type="match status" value="2"/>
</dbReference>
<keyword evidence="1 3" id="KW-0853">WD repeat</keyword>
<evidence type="ECO:0000313" key="4">
    <source>
        <dbReference type="EMBL" id="NOV45362.1"/>
    </source>
</evidence>
<dbReference type="InterPro" id="IPR001680">
    <property type="entry name" value="WD40_rpt"/>
</dbReference>
<dbReference type="EMBL" id="GIIL01001636">
    <property type="protein sequence ID" value="NOV45362.1"/>
    <property type="molecule type" value="Transcribed_RNA"/>
</dbReference>
<evidence type="ECO:0000256" key="2">
    <source>
        <dbReference type="ARBA" id="ARBA00022737"/>
    </source>
</evidence>
<dbReference type="AlphaFoldDB" id="A0A6M2DGL8"/>
<dbReference type="PROSITE" id="PS50082">
    <property type="entry name" value="WD_REPEATS_2"/>
    <property type="match status" value="2"/>
</dbReference>
<dbReference type="InterPro" id="IPR045227">
    <property type="entry name" value="WDR18/Ipi3/RID3"/>
</dbReference>
<sequence>MNNLLEVVLASDDSGQCNTSVWDPNTCTMVMTYKGGNVASPHTLSLINNEYVIAADRTKPLLNVWPINSQEPVPNLRMICPGRVGALDVTPDGIYLAAGIEDKLHIWHLNTGKLFNVISRHYQPIVCIKFTDDGSFVITAGQDGVILVWNFAYLIQIVGAERTQEPLYSFSDHTLPVSDIYVGRGGLNTQLISVSKDRTCRIYDLARGVLLNSVIFKNGLSCVTMDYLEQSVYVGDCTGKIYQFFLCSAPNVIEGDSDMSFTGHEGTVSCLSVSADGQTLMSGAFDNKVMFWHIPSRKMIRTITLKGAVTNAFYAPSPANMFQNDFRPQPIAPLSKIITSSDESPFIIEVLNTDRSMFNSEELLSIQAPDSGAKSYQDKKEIKRLEEINKELYQAAVKIVLKQH</sequence>
<dbReference type="PANTHER" id="PTHR18763">
    <property type="entry name" value="WD-REPEAT PROTEIN 18"/>
    <property type="match status" value="1"/>
</dbReference>